<proteinExistence type="predicted"/>
<organism evidence="2 3">
    <name type="scientific">Sarcoptes scabiei</name>
    <name type="common">Itch mite</name>
    <name type="synonym">Acarus scabiei</name>
    <dbReference type="NCBI Taxonomy" id="52283"/>
    <lineage>
        <taxon>Eukaryota</taxon>
        <taxon>Metazoa</taxon>
        <taxon>Ecdysozoa</taxon>
        <taxon>Arthropoda</taxon>
        <taxon>Chelicerata</taxon>
        <taxon>Arachnida</taxon>
        <taxon>Acari</taxon>
        <taxon>Acariformes</taxon>
        <taxon>Sarcoptiformes</taxon>
        <taxon>Astigmata</taxon>
        <taxon>Psoroptidia</taxon>
        <taxon>Sarcoptoidea</taxon>
        <taxon>Sarcoptidae</taxon>
        <taxon>Sarcoptinae</taxon>
        <taxon>Sarcoptes</taxon>
    </lineage>
</organism>
<name>A0A132ACJ3_SARSC</name>
<evidence type="ECO:0000313" key="2">
    <source>
        <dbReference type="EMBL" id="KPM08714.1"/>
    </source>
</evidence>
<dbReference type="AlphaFoldDB" id="A0A132ACJ3"/>
<accession>A0A132ACJ3</accession>
<dbReference type="VEuPathDB" id="VectorBase:SSCA002630"/>
<feature type="region of interest" description="Disordered" evidence="1">
    <location>
        <begin position="1"/>
        <end position="26"/>
    </location>
</feature>
<comment type="caution">
    <text evidence="2">The sequence shown here is derived from an EMBL/GenBank/DDBJ whole genome shotgun (WGS) entry which is preliminary data.</text>
</comment>
<dbReference type="Proteomes" id="UP000616769">
    <property type="component" value="Unassembled WGS sequence"/>
</dbReference>
<evidence type="ECO:0000313" key="3">
    <source>
        <dbReference type="Proteomes" id="UP000616769"/>
    </source>
</evidence>
<protein>
    <submittedName>
        <fullName evidence="2">Uncharacterized protein</fullName>
    </submittedName>
</protein>
<sequence>MGICKSLPMSSLSASAQRRNELKNSSYDRDLLRSKKSTPNNIKQCKVQPITDRMLQTNNSYIDHTKSNILPLNAQNKEEGFIEELNCVYCEKNIGTAKRLSFQQIRTPTPKPPLSPEHRLGAVMIEPKIKSELSIDSIDSIHSPIVSPIPSTPFPRKSSLEKNSSKKSEDDVVSIAKNPITSFDNVPDPIEYRSISTTLRRESDEDERSVEENS</sequence>
<feature type="compositionally biased region" description="Basic and acidic residues" evidence="1">
    <location>
        <begin position="158"/>
        <end position="170"/>
    </location>
</feature>
<feature type="compositionally biased region" description="Polar residues" evidence="1">
    <location>
        <begin position="8"/>
        <end position="17"/>
    </location>
</feature>
<feature type="non-terminal residue" evidence="2">
    <location>
        <position position="214"/>
    </location>
</feature>
<dbReference type="OrthoDB" id="6515069at2759"/>
<evidence type="ECO:0000256" key="1">
    <source>
        <dbReference type="SAM" id="MobiDB-lite"/>
    </source>
</evidence>
<feature type="compositionally biased region" description="Acidic residues" evidence="1">
    <location>
        <begin position="204"/>
        <end position="214"/>
    </location>
</feature>
<reference evidence="2 3" key="1">
    <citation type="journal article" date="2015" name="Parasit. Vectors">
        <title>Draft genome of the scabies mite.</title>
        <authorList>
            <person name="Rider S.D.Jr."/>
            <person name="Morgan M.S."/>
            <person name="Arlian L.G."/>
        </authorList>
    </citation>
    <scope>NUCLEOTIDE SEQUENCE [LARGE SCALE GENOMIC DNA]</scope>
    <source>
        <strain evidence="2">Arlian Lab</strain>
    </source>
</reference>
<feature type="region of interest" description="Disordered" evidence="1">
    <location>
        <begin position="142"/>
        <end position="214"/>
    </location>
</feature>
<gene>
    <name evidence="2" type="ORF">QR98_0072380</name>
</gene>
<dbReference type="EMBL" id="JXLN01012643">
    <property type="protein sequence ID" value="KPM08714.1"/>
    <property type="molecule type" value="Genomic_DNA"/>
</dbReference>
<feature type="compositionally biased region" description="Low complexity" evidence="1">
    <location>
        <begin position="142"/>
        <end position="157"/>
    </location>
</feature>